<feature type="region of interest" description="Disordered" evidence="1">
    <location>
        <begin position="57"/>
        <end position="84"/>
    </location>
</feature>
<proteinExistence type="predicted"/>
<evidence type="ECO:0000256" key="1">
    <source>
        <dbReference type="SAM" id="MobiDB-lite"/>
    </source>
</evidence>
<feature type="compositionally biased region" description="Basic and acidic residues" evidence="1">
    <location>
        <begin position="57"/>
        <end position="83"/>
    </location>
</feature>
<organism evidence="2 3">
    <name type="scientific">Prosthecobacter dejongeii</name>
    <dbReference type="NCBI Taxonomy" id="48465"/>
    <lineage>
        <taxon>Bacteria</taxon>
        <taxon>Pseudomonadati</taxon>
        <taxon>Verrucomicrobiota</taxon>
        <taxon>Verrucomicrobiia</taxon>
        <taxon>Verrucomicrobiales</taxon>
        <taxon>Verrucomicrobiaceae</taxon>
        <taxon>Prosthecobacter</taxon>
    </lineage>
</organism>
<reference evidence="2 3" key="1">
    <citation type="submission" date="2020-08" db="EMBL/GenBank/DDBJ databases">
        <title>Genomic Encyclopedia of Type Strains, Phase IV (KMG-IV): sequencing the most valuable type-strain genomes for metagenomic binning, comparative biology and taxonomic classification.</title>
        <authorList>
            <person name="Goeker M."/>
        </authorList>
    </citation>
    <scope>NUCLEOTIDE SEQUENCE [LARGE SCALE GENOMIC DNA]</scope>
    <source>
        <strain evidence="2 3">DSM 12251</strain>
    </source>
</reference>
<sequence length="146" mass="16115">MRSKARYQILTFLALLALGWAQVFGLMRGYICDCGGEVEITAFDHCHGPHGVACHHDDEDPSHHHDESREDTHEHAPLKEPGDAKQLVTQSSTAPLPVLAVVAILESLTLLQVGDDTASRALIPPREQSIGRRWPEVLTRSIALRI</sequence>
<evidence type="ECO:0000313" key="3">
    <source>
        <dbReference type="Proteomes" id="UP000534294"/>
    </source>
</evidence>
<keyword evidence="3" id="KW-1185">Reference proteome</keyword>
<name>A0A7W7YHH3_9BACT</name>
<gene>
    <name evidence="2" type="ORF">HNQ64_000453</name>
</gene>
<protein>
    <submittedName>
        <fullName evidence="2">Uncharacterized protein</fullName>
    </submittedName>
</protein>
<dbReference type="RefSeq" id="WP_184204767.1">
    <property type="nucleotide sequence ID" value="NZ_JACHIF010000001.1"/>
</dbReference>
<dbReference type="EMBL" id="JACHIF010000001">
    <property type="protein sequence ID" value="MBB5036219.1"/>
    <property type="molecule type" value="Genomic_DNA"/>
</dbReference>
<comment type="caution">
    <text evidence="2">The sequence shown here is derived from an EMBL/GenBank/DDBJ whole genome shotgun (WGS) entry which is preliminary data.</text>
</comment>
<accession>A0A7W7YHH3</accession>
<dbReference type="AlphaFoldDB" id="A0A7W7YHH3"/>
<dbReference type="Proteomes" id="UP000534294">
    <property type="component" value="Unassembled WGS sequence"/>
</dbReference>
<evidence type="ECO:0000313" key="2">
    <source>
        <dbReference type="EMBL" id="MBB5036219.1"/>
    </source>
</evidence>